<dbReference type="EMBL" id="UOEC01000103">
    <property type="protein sequence ID" value="VAV92798.1"/>
    <property type="molecule type" value="Genomic_DNA"/>
</dbReference>
<dbReference type="Pfam" id="PF03960">
    <property type="entry name" value="ArsC"/>
    <property type="match status" value="1"/>
</dbReference>
<dbReference type="InterPro" id="IPR006504">
    <property type="entry name" value="Tscrpt_reg_Spx/MgsR"/>
</dbReference>
<dbReference type="InterPro" id="IPR036249">
    <property type="entry name" value="Thioredoxin-like_sf"/>
</dbReference>
<dbReference type="SUPFAM" id="SSF52833">
    <property type="entry name" value="Thioredoxin-like"/>
    <property type="match status" value="1"/>
</dbReference>
<reference evidence="1" key="1">
    <citation type="submission" date="2018-06" db="EMBL/GenBank/DDBJ databases">
        <authorList>
            <person name="Zhirakovskaya E."/>
        </authorList>
    </citation>
    <scope>NUCLEOTIDE SEQUENCE</scope>
</reference>
<gene>
    <name evidence="1" type="ORF">MNBD_ALPHA08-2256</name>
</gene>
<dbReference type="NCBIfam" id="TIGR01617">
    <property type="entry name" value="arsC_related"/>
    <property type="match status" value="1"/>
</dbReference>
<sequence length="117" mass="13088">MLDIYTLKSCDTCRKAVKWLESNNITANIYDIRSDGISSDVIATAINSLGWEKVLNRRSTTWRGVDENLKQDMTAEKATALIVENPMLMKRPLFVSDGNHVVGFDKAAQSRLAEITP</sequence>
<name>A0A3B0RWP1_9ZZZZ</name>
<organism evidence="1">
    <name type="scientific">hydrothermal vent metagenome</name>
    <dbReference type="NCBI Taxonomy" id="652676"/>
    <lineage>
        <taxon>unclassified sequences</taxon>
        <taxon>metagenomes</taxon>
        <taxon>ecological metagenomes</taxon>
    </lineage>
</organism>
<proteinExistence type="predicted"/>
<dbReference type="InterPro" id="IPR006660">
    <property type="entry name" value="Arsenate_reductase-like"/>
</dbReference>
<accession>A0A3B0RWP1</accession>
<protein>
    <submittedName>
        <fullName evidence="1">FIG138056: a glutathione-dependent thiol reductase</fullName>
    </submittedName>
</protein>
<dbReference type="AlphaFoldDB" id="A0A3B0RWP1"/>
<dbReference type="Gene3D" id="3.40.30.10">
    <property type="entry name" value="Glutaredoxin"/>
    <property type="match status" value="1"/>
</dbReference>
<dbReference type="PANTHER" id="PTHR30041">
    <property type="entry name" value="ARSENATE REDUCTASE"/>
    <property type="match status" value="1"/>
</dbReference>
<dbReference type="PANTHER" id="PTHR30041:SF8">
    <property type="entry name" value="PROTEIN YFFB"/>
    <property type="match status" value="1"/>
</dbReference>
<dbReference type="PROSITE" id="PS51353">
    <property type="entry name" value="ARSC"/>
    <property type="match status" value="1"/>
</dbReference>
<evidence type="ECO:0000313" key="1">
    <source>
        <dbReference type="EMBL" id="VAV92798.1"/>
    </source>
</evidence>